<keyword evidence="2" id="KW-0614">Plasmid</keyword>
<gene>
    <name evidence="2" type="ORF">HN018_23925</name>
</gene>
<keyword evidence="1" id="KW-0812">Transmembrane</keyword>
<protein>
    <submittedName>
        <fullName evidence="2">Uncharacterized protein</fullName>
    </submittedName>
</protein>
<feature type="transmembrane region" description="Helical" evidence="1">
    <location>
        <begin position="39"/>
        <end position="57"/>
    </location>
</feature>
<evidence type="ECO:0000256" key="1">
    <source>
        <dbReference type="SAM" id="Phobius"/>
    </source>
</evidence>
<sequence>MWLRWPLLVAMFAAMLALRSGYVLDQPAVLRGPLCCSVLTAGVLCLLASAGIFFYAGMSPTTAGSTPALSPC</sequence>
<geneLocation type="plasmid" evidence="2 3">
    <name>unnamed1</name>
</geneLocation>
<evidence type="ECO:0000313" key="2">
    <source>
        <dbReference type="EMBL" id="QKE93227.1"/>
    </source>
</evidence>
<dbReference type="RefSeq" id="WP_171837362.1">
    <property type="nucleotide sequence ID" value="NZ_CP053709.1"/>
</dbReference>
<dbReference type="Proteomes" id="UP000500767">
    <property type="component" value="Plasmid unnamed1"/>
</dbReference>
<reference evidence="2 3" key="1">
    <citation type="journal article" date="2014" name="World J. Microbiol. Biotechnol.">
        <title>Biodiversity and physiological characteristics of Antarctic and Arctic lichens-associated bacteria.</title>
        <authorList>
            <person name="Lee Y.M."/>
            <person name="Kim E.H."/>
            <person name="Lee H.K."/>
            <person name="Hong S.G."/>
        </authorList>
    </citation>
    <scope>NUCLEOTIDE SEQUENCE [LARGE SCALE GENOMIC DNA]</scope>
    <source>
        <strain evidence="2 3">PAMC 26569</strain>
        <plasmid evidence="2">unnamed1</plasmid>
    </source>
</reference>
<accession>A0A6M8HYF4</accession>
<keyword evidence="1" id="KW-0472">Membrane</keyword>
<proteinExistence type="predicted"/>
<dbReference type="EMBL" id="CP053709">
    <property type="protein sequence ID" value="QKE93227.1"/>
    <property type="molecule type" value="Genomic_DNA"/>
</dbReference>
<name>A0A6M8HYF4_9PROT</name>
<keyword evidence="3" id="KW-1185">Reference proteome</keyword>
<dbReference type="AlphaFoldDB" id="A0A6M8HYF4"/>
<dbReference type="KEGG" id="lck:HN018_23925"/>
<evidence type="ECO:0000313" key="3">
    <source>
        <dbReference type="Proteomes" id="UP000500767"/>
    </source>
</evidence>
<organism evidence="2 3">
    <name type="scientific">Lichenicola cladoniae</name>
    <dbReference type="NCBI Taxonomy" id="1484109"/>
    <lineage>
        <taxon>Bacteria</taxon>
        <taxon>Pseudomonadati</taxon>
        <taxon>Pseudomonadota</taxon>
        <taxon>Alphaproteobacteria</taxon>
        <taxon>Acetobacterales</taxon>
        <taxon>Acetobacteraceae</taxon>
        <taxon>Lichenicola</taxon>
    </lineage>
</organism>
<keyword evidence="1" id="KW-1133">Transmembrane helix</keyword>